<comment type="caution">
    <text evidence="1">The sequence shown here is derived from an EMBL/GenBank/DDBJ whole genome shotgun (WGS) entry which is preliminary data.</text>
</comment>
<sequence>MTTPSFPFLSLPLELREAIYSLYFKPADRLLRSSQLEEQGFYGGVYKFDVDLFRLNKQVYHEAKRVWKRENVFVKIATPWPSAVHHISSEGLVPLVCASKTSEAFTSHHALVQITAPFHNQHPEFTIVILLDDLHLFTQTWYYSALSYPMLNDRLSTSFILRDPDAPAPSNTSSAVNPATTIPLALQKKLLLPFEQVKGLYHKDIINYAPSVRQELEQRMAIPVPSLQSCCEAAVTYMEQGDAVLATDPAAALQIYFQAFHAIHIIIFGRTRRVLADVFFHAVISSGRFAGQTGMTVRVILRLKLVARCIKAYLGLREWGEAAFWGMRTIRIMRESMDTDFEDFLTEFVGGEDVGLIYVRTGVAIWSMEREVSGWDGKTGTQQEEAANKWKEELKHYADDPDLNSSERVFSTSARYLKGRRKADIRKELEAFQVPKRILDLYKDEETEDRSTVAVDGSGEE</sequence>
<protein>
    <submittedName>
        <fullName evidence="1">Uncharacterized protein</fullName>
    </submittedName>
</protein>
<name>A0A8K0RGG0_9PLEO</name>
<dbReference type="Proteomes" id="UP000813461">
    <property type="component" value="Unassembled WGS sequence"/>
</dbReference>
<reference evidence="1" key="1">
    <citation type="journal article" date="2021" name="Nat. Commun.">
        <title>Genetic determinants of endophytism in the Arabidopsis root mycobiome.</title>
        <authorList>
            <person name="Mesny F."/>
            <person name="Miyauchi S."/>
            <person name="Thiergart T."/>
            <person name="Pickel B."/>
            <person name="Atanasova L."/>
            <person name="Karlsson M."/>
            <person name="Huettel B."/>
            <person name="Barry K.W."/>
            <person name="Haridas S."/>
            <person name="Chen C."/>
            <person name="Bauer D."/>
            <person name="Andreopoulos W."/>
            <person name="Pangilinan J."/>
            <person name="LaButti K."/>
            <person name="Riley R."/>
            <person name="Lipzen A."/>
            <person name="Clum A."/>
            <person name="Drula E."/>
            <person name="Henrissat B."/>
            <person name="Kohler A."/>
            <person name="Grigoriev I.V."/>
            <person name="Martin F.M."/>
            <person name="Hacquard S."/>
        </authorList>
    </citation>
    <scope>NUCLEOTIDE SEQUENCE</scope>
    <source>
        <strain evidence="1">MPI-SDFR-AT-0120</strain>
    </source>
</reference>
<dbReference type="AlphaFoldDB" id="A0A8K0RGG0"/>
<dbReference type="OrthoDB" id="5229512at2759"/>
<gene>
    <name evidence="1" type="ORF">FB567DRAFT_517479</name>
</gene>
<evidence type="ECO:0000313" key="2">
    <source>
        <dbReference type="Proteomes" id="UP000813461"/>
    </source>
</evidence>
<dbReference type="EMBL" id="JAGMVJ010000003">
    <property type="protein sequence ID" value="KAH7092576.1"/>
    <property type="molecule type" value="Genomic_DNA"/>
</dbReference>
<proteinExistence type="predicted"/>
<evidence type="ECO:0000313" key="1">
    <source>
        <dbReference type="EMBL" id="KAH7092576.1"/>
    </source>
</evidence>
<organism evidence="1 2">
    <name type="scientific">Paraphoma chrysanthemicola</name>
    <dbReference type="NCBI Taxonomy" id="798071"/>
    <lineage>
        <taxon>Eukaryota</taxon>
        <taxon>Fungi</taxon>
        <taxon>Dikarya</taxon>
        <taxon>Ascomycota</taxon>
        <taxon>Pezizomycotina</taxon>
        <taxon>Dothideomycetes</taxon>
        <taxon>Pleosporomycetidae</taxon>
        <taxon>Pleosporales</taxon>
        <taxon>Pleosporineae</taxon>
        <taxon>Phaeosphaeriaceae</taxon>
        <taxon>Paraphoma</taxon>
    </lineage>
</organism>
<accession>A0A8K0RGG0</accession>
<keyword evidence="2" id="KW-1185">Reference proteome</keyword>